<dbReference type="Gene3D" id="3.40.50.2300">
    <property type="match status" value="1"/>
</dbReference>
<sequence>MENRNTNNHIEIWLLDDDDIVRSTTAQWLRLSNYNVREFQEAQELIDQFNIGLPCIIVSDIRMTPIDGLTLMSDCLSKEHELPFILITGHGDVDTAVNALRDGAFDFLEKPFDPNRLLQTVEKAIQLRKVQLQHANQSQYLGDLHGLEETIIGKNEQIIRVRQQIRTFASMDTHVIVYGKTGCGKELVAKALHDCSPRSSNPFVAINCAAIPADLFESELFGHEAGAFTSANKQRIGKLEHASGGTLFLDEIESMPLAMQIKLLRVLQENQLERVGSNNTIKIDLRVVAAAKSDLQTLENFRQDLFFRLNVSQIHLPDLRNRGSDIPLLFEHFCRIAVKERGGDLRQLSPIDHETLTLYGWPGNVRELRNVALRYALEPNTSVAKILAGYQAQDDIDTITPLPLSVKVQEFERSLIEASIRQQKGNIQLVLEQLQLPRRTLNQKMQKYGLNRTDYLD</sequence>
<evidence type="ECO:0000313" key="12">
    <source>
        <dbReference type="Proteomes" id="UP000184517"/>
    </source>
</evidence>
<dbReference type="SUPFAM" id="SSF52172">
    <property type="entry name" value="CheY-like"/>
    <property type="match status" value="1"/>
</dbReference>
<dbReference type="RefSeq" id="WP_072839910.1">
    <property type="nucleotide sequence ID" value="NZ_FQVF01000010.1"/>
</dbReference>
<dbReference type="PANTHER" id="PTHR32071:SF57">
    <property type="entry name" value="C4-DICARBOXYLATE TRANSPORT TRANSCRIPTIONAL REGULATORY PROTEIN DCTD"/>
    <property type="match status" value="1"/>
</dbReference>
<dbReference type="InterPro" id="IPR025944">
    <property type="entry name" value="Sigma_54_int_dom_CS"/>
</dbReference>
<keyword evidence="2" id="KW-0547">Nucleotide-binding</keyword>
<dbReference type="PROSITE" id="PS00676">
    <property type="entry name" value="SIGMA54_INTERACT_2"/>
    <property type="match status" value="1"/>
</dbReference>
<dbReference type="STRING" id="1122206.SAMN02745753_02371"/>
<dbReference type="PROSITE" id="PS50045">
    <property type="entry name" value="SIGMA54_INTERACT_4"/>
    <property type="match status" value="1"/>
</dbReference>
<organism evidence="11 12">
    <name type="scientific">Marinomonas polaris DSM 16579</name>
    <dbReference type="NCBI Taxonomy" id="1122206"/>
    <lineage>
        <taxon>Bacteria</taxon>
        <taxon>Pseudomonadati</taxon>
        <taxon>Pseudomonadota</taxon>
        <taxon>Gammaproteobacteria</taxon>
        <taxon>Oceanospirillales</taxon>
        <taxon>Oceanospirillaceae</taxon>
        <taxon>Marinomonas</taxon>
    </lineage>
</organism>
<evidence type="ECO:0000256" key="6">
    <source>
        <dbReference type="ARBA" id="ARBA00023125"/>
    </source>
</evidence>
<name>A0A1M5DFE6_9GAMM</name>
<evidence type="ECO:0000256" key="4">
    <source>
        <dbReference type="ARBA" id="ARBA00023012"/>
    </source>
</evidence>
<feature type="domain" description="Sigma-54 factor interaction" evidence="9">
    <location>
        <begin position="151"/>
        <end position="377"/>
    </location>
</feature>
<feature type="domain" description="Response regulatory" evidence="10">
    <location>
        <begin position="11"/>
        <end position="125"/>
    </location>
</feature>
<keyword evidence="7" id="KW-0804">Transcription</keyword>
<dbReference type="Proteomes" id="UP000184517">
    <property type="component" value="Unassembled WGS sequence"/>
</dbReference>
<evidence type="ECO:0000256" key="1">
    <source>
        <dbReference type="ARBA" id="ARBA00022553"/>
    </source>
</evidence>
<evidence type="ECO:0000259" key="10">
    <source>
        <dbReference type="PROSITE" id="PS50110"/>
    </source>
</evidence>
<dbReference type="Gene3D" id="3.40.50.300">
    <property type="entry name" value="P-loop containing nucleotide triphosphate hydrolases"/>
    <property type="match status" value="1"/>
</dbReference>
<keyword evidence="4" id="KW-0902">Two-component regulatory system</keyword>
<protein>
    <submittedName>
        <fullName evidence="11">Two-component system, NtrC family, C4-dicarboxylate transport response regulator DctD</fullName>
    </submittedName>
</protein>
<dbReference type="InterPro" id="IPR002078">
    <property type="entry name" value="Sigma_54_int"/>
</dbReference>
<dbReference type="InterPro" id="IPR025943">
    <property type="entry name" value="Sigma_54_int_dom_ATP-bd_2"/>
</dbReference>
<dbReference type="InterPro" id="IPR011006">
    <property type="entry name" value="CheY-like_superfamily"/>
</dbReference>
<dbReference type="Pfam" id="PF25601">
    <property type="entry name" value="AAA_lid_14"/>
    <property type="match status" value="1"/>
</dbReference>
<evidence type="ECO:0000259" key="9">
    <source>
        <dbReference type="PROSITE" id="PS50045"/>
    </source>
</evidence>
<feature type="modified residue" description="4-aspartylphosphate" evidence="8">
    <location>
        <position position="60"/>
    </location>
</feature>
<dbReference type="Pfam" id="PF00072">
    <property type="entry name" value="Response_reg"/>
    <property type="match status" value="1"/>
</dbReference>
<keyword evidence="12" id="KW-1185">Reference proteome</keyword>
<gene>
    <name evidence="11" type="ORF">SAMN02745753_02371</name>
</gene>
<dbReference type="InterPro" id="IPR002197">
    <property type="entry name" value="HTH_Fis"/>
</dbReference>
<proteinExistence type="predicted"/>
<evidence type="ECO:0000256" key="3">
    <source>
        <dbReference type="ARBA" id="ARBA00022840"/>
    </source>
</evidence>
<dbReference type="SUPFAM" id="SSF52540">
    <property type="entry name" value="P-loop containing nucleoside triphosphate hydrolases"/>
    <property type="match status" value="1"/>
</dbReference>
<evidence type="ECO:0000256" key="8">
    <source>
        <dbReference type="PROSITE-ProRule" id="PRU00169"/>
    </source>
</evidence>
<accession>A0A1M5DFE6</accession>
<dbReference type="Gene3D" id="1.10.8.60">
    <property type="match status" value="1"/>
</dbReference>
<dbReference type="PROSITE" id="PS00688">
    <property type="entry name" value="SIGMA54_INTERACT_3"/>
    <property type="match status" value="1"/>
</dbReference>
<reference evidence="12" key="1">
    <citation type="submission" date="2016-11" db="EMBL/GenBank/DDBJ databases">
        <authorList>
            <person name="Varghese N."/>
            <person name="Submissions S."/>
        </authorList>
    </citation>
    <scope>NUCLEOTIDE SEQUENCE [LARGE SCALE GENOMIC DNA]</scope>
    <source>
        <strain evidence="12">DSM 16579</strain>
    </source>
</reference>
<evidence type="ECO:0000256" key="7">
    <source>
        <dbReference type="ARBA" id="ARBA00023163"/>
    </source>
</evidence>
<dbReference type="OrthoDB" id="9804019at2"/>
<dbReference type="GO" id="GO:0043565">
    <property type="term" value="F:sequence-specific DNA binding"/>
    <property type="evidence" value="ECO:0007669"/>
    <property type="project" value="InterPro"/>
</dbReference>
<keyword evidence="5" id="KW-0805">Transcription regulation</keyword>
<keyword evidence="1 8" id="KW-0597">Phosphoprotein</keyword>
<dbReference type="GO" id="GO:0005524">
    <property type="term" value="F:ATP binding"/>
    <property type="evidence" value="ECO:0007669"/>
    <property type="project" value="UniProtKB-KW"/>
</dbReference>
<dbReference type="GO" id="GO:0000160">
    <property type="term" value="P:phosphorelay signal transduction system"/>
    <property type="evidence" value="ECO:0007669"/>
    <property type="project" value="UniProtKB-KW"/>
</dbReference>
<dbReference type="SMART" id="SM00382">
    <property type="entry name" value="AAA"/>
    <property type="match status" value="1"/>
</dbReference>
<dbReference type="CDD" id="cd00009">
    <property type="entry name" value="AAA"/>
    <property type="match status" value="1"/>
</dbReference>
<dbReference type="InterPro" id="IPR058031">
    <property type="entry name" value="AAA_lid_NorR"/>
</dbReference>
<dbReference type="Pfam" id="PF00158">
    <property type="entry name" value="Sigma54_activat"/>
    <property type="match status" value="1"/>
</dbReference>
<dbReference type="SUPFAM" id="SSF46689">
    <property type="entry name" value="Homeodomain-like"/>
    <property type="match status" value="1"/>
</dbReference>
<dbReference type="InterPro" id="IPR001789">
    <property type="entry name" value="Sig_transdc_resp-reg_receiver"/>
</dbReference>
<dbReference type="PROSITE" id="PS50110">
    <property type="entry name" value="RESPONSE_REGULATORY"/>
    <property type="match status" value="1"/>
</dbReference>
<dbReference type="FunFam" id="3.40.50.300:FF:000006">
    <property type="entry name" value="DNA-binding transcriptional regulator NtrC"/>
    <property type="match status" value="1"/>
</dbReference>
<dbReference type="InterPro" id="IPR009057">
    <property type="entry name" value="Homeodomain-like_sf"/>
</dbReference>
<dbReference type="InterPro" id="IPR003593">
    <property type="entry name" value="AAA+_ATPase"/>
</dbReference>
<dbReference type="Pfam" id="PF02954">
    <property type="entry name" value="HTH_8"/>
    <property type="match status" value="1"/>
</dbReference>
<keyword evidence="3" id="KW-0067">ATP-binding</keyword>
<keyword evidence="6" id="KW-0238">DNA-binding</keyword>
<evidence type="ECO:0000313" key="11">
    <source>
        <dbReference type="EMBL" id="SHF65564.1"/>
    </source>
</evidence>
<dbReference type="Gene3D" id="1.10.10.60">
    <property type="entry name" value="Homeodomain-like"/>
    <property type="match status" value="1"/>
</dbReference>
<dbReference type="InterPro" id="IPR027417">
    <property type="entry name" value="P-loop_NTPase"/>
</dbReference>
<dbReference type="GO" id="GO:0006355">
    <property type="term" value="P:regulation of DNA-templated transcription"/>
    <property type="evidence" value="ECO:0007669"/>
    <property type="project" value="InterPro"/>
</dbReference>
<dbReference type="EMBL" id="FQVF01000010">
    <property type="protein sequence ID" value="SHF65564.1"/>
    <property type="molecule type" value="Genomic_DNA"/>
</dbReference>
<evidence type="ECO:0000256" key="2">
    <source>
        <dbReference type="ARBA" id="ARBA00022741"/>
    </source>
</evidence>
<dbReference type="PANTHER" id="PTHR32071">
    <property type="entry name" value="TRANSCRIPTIONAL REGULATORY PROTEIN"/>
    <property type="match status" value="1"/>
</dbReference>
<dbReference type="AlphaFoldDB" id="A0A1M5DFE6"/>
<dbReference type="SMART" id="SM00448">
    <property type="entry name" value="REC"/>
    <property type="match status" value="1"/>
</dbReference>
<dbReference type="FunFam" id="3.40.50.2300:FF:000018">
    <property type="entry name" value="DNA-binding transcriptional regulator NtrC"/>
    <property type="match status" value="1"/>
</dbReference>
<evidence type="ECO:0000256" key="5">
    <source>
        <dbReference type="ARBA" id="ARBA00023015"/>
    </source>
</evidence>